<accession>A0A3F3ID52</accession>
<evidence type="ECO:0000313" key="2">
    <source>
        <dbReference type="EMBL" id="OEH97485.1"/>
    </source>
</evidence>
<dbReference type="AlphaFoldDB" id="A0A3F3ID52"/>
<name>A0A3F3ID52_SALER</name>
<keyword evidence="1" id="KW-1133">Transmembrane helix</keyword>
<sequence>MAGIQVIAGNFPKGWASFGFGTIVFGKKPKQGFPDAIVLNPKEELLSIEIADSEVESRIGKAAGTGILGGLIFGGAGLVIGGLLGAADKTKKTITFKAAFTGNRQLLAKTDAKTFLKLQSIAFDNANNLPVTDKVQVENLDAPAENPSTKELDLSPSVAVAKMTSKDKLELAVGLVVITLVIWAVIHFFF</sequence>
<proteinExistence type="predicted"/>
<feature type="transmembrane region" description="Helical" evidence="1">
    <location>
        <begin position="67"/>
        <end position="87"/>
    </location>
</feature>
<evidence type="ECO:0000256" key="1">
    <source>
        <dbReference type="SAM" id="Phobius"/>
    </source>
</evidence>
<gene>
    <name evidence="2" type="ORF">BH006_22000</name>
</gene>
<organism evidence="2">
    <name type="scientific">Salmonella enterica</name>
    <name type="common">Salmonella choleraesuis</name>
    <dbReference type="NCBI Taxonomy" id="28901"/>
    <lineage>
        <taxon>Bacteria</taxon>
        <taxon>Pseudomonadati</taxon>
        <taxon>Pseudomonadota</taxon>
        <taxon>Gammaproteobacteria</taxon>
        <taxon>Enterobacterales</taxon>
        <taxon>Enterobacteriaceae</taxon>
        <taxon>Salmonella</taxon>
    </lineage>
</organism>
<feature type="transmembrane region" description="Helical" evidence="1">
    <location>
        <begin position="171"/>
        <end position="189"/>
    </location>
</feature>
<dbReference type="EMBL" id="MJEL01000014">
    <property type="protein sequence ID" value="OEH97485.1"/>
    <property type="molecule type" value="Genomic_DNA"/>
</dbReference>
<keyword evidence="1" id="KW-0472">Membrane</keyword>
<keyword evidence="1" id="KW-0812">Transmembrane</keyword>
<dbReference type="Proteomes" id="UP000852880">
    <property type="component" value="Unassembled WGS sequence"/>
</dbReference>
<protein>
    <submittedName>
        <fullName evidence="2">Uncharacterized protein</fullName>
    </submittedName>
</protein>
<reference evidence="2" key="1">
    <citation type="submission" date="2016-09" db="EMBL/GenBank/DDBJ databases">
        <title>Whole Genome Sequencing of Salmonella enterica subsp. enterica serovar Nottingham.</title>
        <authorList>
            <person name="Zheng J."/>
            <person name="Wang H."/>
        </authorList>
    </citation>
    <scope>NUCLEOTIDE SEQUENCE [LARGE SCALE GENOMIC DNA]</scope>
    <source>
        <strain evidence="2">CFSAN055411</strain>
    </source>
</reference>
<comment type="caution">
    <text evidence="2">The sequence shown here is derived from an EMBL/GenBank/DDBJ whole genome shotgun (WGS) entry which is preliminary data.</text>
</comment>
<dbReference type="RefSeq" id="WP_069721465.1">
    <property type="nucleotide sequence ID" value="NZ_MJEL01000014.1"/>
</dbReference>